<organism evidence="2 3">
    <name type="scientific">Prunus dulcis</name>
    <name type="common">Almond</name>
    <name type="synonym">Amygdalus dulcis</name>
    <dbReference type="NCBI Taxonomy" id="3755"/>
    <lineage>
        <taxon>Eukaryota</taxon>
        <taxon>Viridiplantae</taxon>
        <taxon>Streptophyta</taxon>
        <taxon>Embryophyta</taxon>
        <taxon>Tracheophyta</taxon>
        <taxon>Spermatophyta</taxon>
        <taxon>Magnoliopsida</taxon>
        <taxon>eudicotyledons</taxon>
        <taxon>Gunneridae</taxon>
        <taxon>Pentapetalae</taxon>
        <taxon>rosids</taxon>
        <taxon>fabids</taxon>
        <taxon>Rosales</taxon>
        <taxon>Rosaceae</taxon>
        <taxon>Amygdaloideae</taxon>
        <taxon>Amygdaleae</taxon>
        <taxon>Prunus</taxon>
    </lineage>
</organism>
<reference evidence="2 3" key="1">
    <citation type="journal article" date="2022" name="G3 (Bethesda)">
        <title>Whole-genome sequence and methylome profiling of the almond [Prunus dulcis (Mill.) D.A. Webb] cultivar 'Nonpareil'.</title>
        <authorList>
            <person name="D'Amico-Willman K.M."/>
            <person name="Ouma W.Z."/>
            <person name="Meulia T."/>
            <person name="Sideli G.M."/>
            <person name="Gradziel T.M."/>
            <person name="Fresnedo-Ramirez J."/>
        </authorList>
    </citation>
    <scope>NUCLEOTIDE SEQUENCE [LARGE SCALE GENOMIC DNA]</scope>
    <source>
        <strain evidence="2">Clone GOH B32 T37-40</strain>
    </source>
</reference>
<dbReference type="EMBL" id="JAJFAZ020000008">
    <property type="protein sequence ID" value="KAI5315953.1"/>
    <property type="molecule type" value="Genomic_DNA"/>
</dbReference>
<proteinExistence type="predicted"/>
<protein>
    <submittedName>
        <fullName evidence="2">Uncharacterized protein</fullName>
    </submittedName>
</protein>
<keyword evidence="3" id="KW-1185">Reference proteome</keyword>
<evidence type="ECO:0000256" key="1">
    <source>
        <dbReference type="SAM" id="Phobius"/>
    </source>
</evidence>
<dbReference type="AlphaFoldDB" id="A0AAD4YPL6"/>
<dbReference type="Proteomes" id="UP001054821">
    <property type="component" value="Chromosome 8"/>
</dbReference>
<keyword evidence="1" id="KW-0812">Transmembrane</keyword>
<gene>
    <name evidence="2" type="ORF">L3X38_045129</name>
</gene>
<name>A0AAD4YPL6_PRUDU</name>
<keyword evidence="1" id="KW-0472">Membrane</keyword>
<accession>A0AAD4YPL6</accession>
<evidence type="ECO:0000313" key="3">
    <source>
        <dbReference type="Proteomes" id="UP001054821"/>
    </source>
</evidence>
<keyword evidence="1" id="KW-1133">Transmembrane helix</keyword>
<feature type="transmembrane region" description="Helical" evidence="1">
    <location>
        <begin position="42"/>
        <end position="64"/>
    </location>
</feature>
<evidence type="ECO:0000313" key="2">
    <source>
        <dbReference type="EMBL" id="KAI5315953.1"/>
    </source>
</evidence>
<comment type="caution">
    <text evidence="2">The sequence shown here is derived from an EMBL/GenBank/DDBJ whole genome shotgun (WGS) entry which is preliminary data.</text>
</comment>
<sequence>MEITRDNYKIRTQRKIKNKRKEKESEKSKCTCLGRRRGTSELPYVCSHWLTGVFSPVIWVGFFFCW</sequence>